<sequence>MIVQGPFDTADWNAEPPFEERDGVSLGRVTMTKKFHGALDATSTVHLTIVTTPVEESKAYVAVERVEGTLDGRTGSFVLLHGAAGDRGGQSLEVSVAPDSATGELRGLRGDMDIRIAPDGSHTYVFDYTLEE</sequence>
<dbReference type="RefSeq" id="WP_270154300.1">
    <property type="nucleotide sequence ID" value="NZ_JAPNNL010000022.1"/>
</dbReference>
<dbReference type="InterPro" id="IPR023159">
    <property type="entry name" value="SO1590-like_sf"/>
</dbReference>
<dbReference type="Pfam" id="PF11528">
    <property type="entry name" value="DUF3224"/>
    <property type="match status" value="1"/>
</dbReference>
<dbReference type="SUPFAM" id="SSF159238">
    <property type="entry name" value="SO1590-like"/>
    <property type="match status" value="1"/>
</dbReference>
<reference evidence="1" key="1">
    <citation type="submission" date="2022-11" db="EMBL/GenBank/DDBJ databases">
        <title>Nonomuraea corallina sp. nov., a new species of the genus Nonomuraea isolated from sea side sediment in Thai sea.</title>
        <authorList>
            <person name="Ngamcharungchit C."/>
            <person name="Matsumoto A."/>
            <person name="Suriyachadkun C."/>
            <person name="Panbangred W."/>
            <person name="Inahashi Y."/>
            <person name="Intra B."/>
        </authorList>
    </citation>
    <scope>NUCLEOTIDE SEQUENCE</scope>
    <source>
        <strain evidence="1">MCN248</strain>
    </source>
</reference>
<keyword evidence="2" id="KW-1185">Reference proteome</keyword>
<accession>A0ABT4S8E6</accession>
<dbReference type="Proteomes" id="UP001144036">
    <property type="component" value="Unassembled WGS sequence"/>
</dbReference>
<dbReference type="EMBL" id="JAPNNL010000022">
    <property type="protein sequence ID" value="MDA0633493.1"/>
    <property type="molecule type" value="Genomic_DNA"/>
</dbReference>
<dbReference type="Gene3D" id="2.40.350.10">
    <property type="entry name" value="SO1590-like"/>
    <property type="match status" value="1"/>
</dbReference>
<dbReference type="InterPro" id="IPR021607">
    <property type="entry name" value="DUF3224"/>
</dbReference>
<comment type="caution">
    <text evidence="1">The sequence shown here is derived from an EMBL/GenBank/DDBJ whole genome shotgun (WGS) entry which is preliminary data.</text>
</comment>
<protein>
    <submittedName>
        <fullName evidence="1">DUF3224 domain-containing protein</fullName>
    </submittedName>
</protein>
<name>A0ABT4S8E6_9ACTN</name>
<evidence type="ECO:0000313" key="2">
    <source>
        <dbReference type="Proteomes" id="UP001144036"/>
    </source>
</evidence>
<gene>
    <name evidence="1" type="ORF">OUY22_08695</name>
</gene>
<organism evidence="1 2">
    <name type="scientific">Nonomuraea corallina</name>
    <dbReference type="NCBI Taxonomy" id="2989783"/>
    <lineage>
        <taxon>Bacteria</taxon>
        <taxon>Bacillati</taxon>
        <taxon>Actinomycetota</taxon>
        <taxon>Actinomycetes</taxon>
        <taxon>Streptosporangiales</taxon>
        <taxon>Streptosporangiaceae</taxon>
        <taxon>Nonomuraea</taxon>
    </lineage>
</organism>
<evidence type="ECO:0000313" key="1">
    <source>
        <dbReference type="EMBL" id="MDA0633493.1"/>
    </source>
</evidence>
<proteinExistence type="predicted"/>